<organism evidence="2 3">
    <name type="scientific">Metallococcus carri</name>
    <dbReference type="NCBI Taxonomy" id="1656884"/>
    <lineage>
        <taxon>Bacteria</taxon>
        <taxon>Bacillati</taxon>
        <taxon>Actinomycetota</taxon>
        <taxon>Actinomycetes</taxon>
        <taxon>Micrococcales</taxon>
        <taxon>Dermacoccaceae</taxon>
        <taxon>Metallococcus</taxon>
    </lineage>
</organism>
<evidence type="ECO:0000313" key="2">
    <source>
        <dbReference type="EMBL" id="NHN54743.1"/>
    </source>
</evidence>
<dbReference type="PANTHER" id="PTHR43441">
    <property type="entry name" value="RIBOSOMAL-PROTEIN-SERINE ACETYLTRANSFERASE"/>
    <property type="match status" value="1"/>
</dbReference>
<keyword evidence="3" id="KW-1185">Reference proteome</keyword>
<feature type="domain" description="N-acetyltransferase" evidence="1">
    <location>
        <begin position="16"/>
        <end position="171"/>
    </location>
</feature>
<dbReference type="EMBL" id="JAAOIV010000002">
    <property type="protein sequence ID" value="NHN54743.1"/>
    <property type="molecule type" value="Genomic_DNA"/>
</dbReference>
<dbReference type="Proteomes" id="UP000744769">
    <property type="component" value="Unassembled WGS sequence"/>
</dbReference>
<sequence>MTDLAYPDPPLQDGRFGLRAWRPTDLECVRLASTDPQIPLGTTVPAVFTPDAGRDFVARQISRARTGQGLALAIADLTDDRAIGHLWLGRRPQENVAGVGYWVIPSDRRRGAAASALRLIVPWAFASWGVRRIEAWVAPDNLASRHTLLGAGFELEGRLRNFLTVGGQTADALVFSTIDG</sequence>
<dbReference type="InterPro" id="IPR000182">
    <property type="entry name" value="GNAT_dom"/>
</dbReference>
<evidence type="ECO:0000259" key="1">
    <source>
        <dbReference type="PROSITE" id="PS51186"/>
    </source>
</evidence>
<gene>
    <name evidence="2" type="ORF">G9U51_02965</name>
</gene>
<dbReference type="GO" id="GO:0008999">
    <property type="term" value="F:protein-N-terminal-alanine acetyltransferase activity"/>
    <property type="evidence" value="ECO:0007669"/>
    <property type="project" value="TreeGrafter"/>
</dbReference>
<dbReference type="RefSeq" id="WP_166192943.1">
    <property type="nucleotide sequence ID" value="NZ_JAAOIV010000002.1"/>
</dbReference>
<dbReference type="PANTHER" id="PTHR43441:SF10">
    <property type="entry name" value="ACETYLTRANSFERASE"/>
    <property type="match status" value="1"/>
</dbReference>
<dbReference type="Gene3D" id="3.40.630.30">
    <property type="match status" value="1"/>
</dbReference>
<dbReference type="GO" id="GO:1990189">
    <property type="term" value="F:protein N-terminal-serine acetyltransferase activity"/>
    <property type="evidence" value="ECO:0007669"/>
    <property type="project" value="TreeGrafter"/>
</dbReference>
<dbReference type="InterPro" id="IPR016181">
    <property type="entry name" value="Acyl_CoA_acyltransferase"/>
</dbReference>
<dbReference type="SUPFAM" id="SSF55729">
    <property type="entry name" value="Acyl-CoA N-acyltransferases (Nat)"/>
    <property type="match status" value="1"/>
</dbReference>
<accession>A0A967AXV2</accession>
<name>A0A967AXV2_9MICO</name>
<reference evidence="2" key="1">
    <citation type="submission" date="2020-03" db="EMBL/GenBank/DDBJ databases">
        <title>Draft sequencing of Calidifontibacter sp. DB0510.</title>
        <authorList>
            <person name="Kim D.-U."/>
        </authorList>
    </citation>
    <scope>NUCLEOTIDE SEQUENCE</scope>
    <source>
        <strain evidence="2">DB0510</strain>
    </source>
</reference>
<dbReference type="GO" id="GO:0005737">
    <property type="term" value="C:cytoplasm"/>
    <property type="evidence" value="ECO:0007669"/>
    <property type="project" value="TreeGrafter"/>
</dbReference>
<dbReference type="AlphaFoldDB" id="A0A967AXV2"/>
<protein>
    <submittedName>
        <fullName evidence="2">GNAT family N-acetyltransferase</fullName>
    </submittedName>
</protein>
<proteinExistence type="predicted"/>
<comment type="caution">
    <text evidence="2">The sequence shown here is derived from an EMBL/GenBank/DDBJ whole genome shotgun (WGS) entry which is preliminary data.</text>
</comment>
<dbReference type="InterPro" id="IPR051908">
    <property type="entry name" value="Ribosomal_N-acetyltransferase"/>
</dbReference>
<dbReference type="PROSITE" id="PS51186">
    <property type="entry name" value="GNAT"/>
    <property type="match status" value="1"/>
</dbReference>
<evidence type="ECO:0000313" key="3">
    <source>
        <dbReference type="Proteomes" id="UP000744769"/>
    </source>
</evidence>
<dbReference type="Pfam" id="PF13302">
    <property type="entry name" value="Acetyltransf_3"/>
    <property type="match status" value="1"/>
</dbReference>